<keyword evidence="7" id="KW-0010">Activator</keyword>
<gene>
    <name evidence="14" type="ORF">PV06_01392</name>
</gene>
<dbReference type="InterPro" id="IPR057344">
    <property type="entry name" value="ARM_SRB8"/>
</dbReference>
<accession>A0A0D2E209</accession>
<dbReference type="Pfam" id="PF25326">
    <property type="entry name" value="ARM_SRB8"/>
    <property type="match status" value="1"/>
</dbReference>
<evidence type="ECO:0000256" key="3">
    <source>
        <dbReference type="ARBA" id="ARBA00011629"/>
    </source>
</evidence>
<comment type="function">
    <text evidence="10">Component of the SRB8-11 complex. The SRB8-11 complex is a regulatory module of the Mediator complex which is itself involved in regulation of basal and activated RNA polymerase II-dependent transcription. The SRB8-11 complex may be involved in the transcriptional repression of a subset of genes regulated by Mediator. It may inhibit the association of the Mediator complex with RNA polymerase II to form the holoenzyme complex.</text>
</comment>
<evidence type="ECO:0000256" key="1">
    <source>
        <dbReference type="ARBA" id="ARBA00004123"/>
    </source>
</evidence>
<dbReference type="RefSeq" id="XP_016269046.1">
    <property type="nucleotide sequence ID" value="XM_016401993.1"/>
</dbReference>
<dbReference type="OrthoDB" id="20828at2759"/>
<keyword evidence="8" id="KW-0804">Transcription</keyword>
<dbReference type="Pfam" id="PF09497">
    <property type="entry name" value="Med12"/>
    <property type="match status" value="1"/>
</dbReference>
<evidence type="ECO:0000256" key="9">
    <source>
        <dbReference type="ARBA" id="ARBA00023242"/>
    </source>
</evidence>
<dbReference type="GO" id="GO:0003712">
    <property type="term" value="F:transcription coregulator activity"/>
    <property type="evidence" value="ECO:0007669"/>
    <property type="project" value="InterPro"/>
</dbReference>
<dbReference type="HOGENOM" id="CLU_002034_1_0_1"/>
<keyword evidence="6" id="KW-0805">Transcription regulation</keyword>
<name>A0A0D2E209_9EURO</name>
<dbReference type="EMBL" id="KN847332">
    <property type="protein sequence ID" value="KIW48830.1"/>
    <property type="molecule type" value="Genomic_DNA"/>
</dbReference>
<dbReference type="PANTHER" id="PTHR46567:SF1">
    <property type="entry name" value="MEDIATOR OF RNA POLYMERASE II TRANSCRIPTION SUBUNIT 12"/>
    <property type="match status" value="1"/>
</dbReference>
<dbReference type="GO" id="GO:0016592">
    <property type="term" value="C:mediator complex"/>
    <property type="evidence" value="ECO:0007669"/>
    <property type="project" value="InterPro"/>
</dbReference>
<sequence length="1502" mass="167584">MTSNPLAEPRPPSSRHPPDVPRPSLDRAASDIPSSLGRRPTGPQRQYTEPTQDRPTKRRKVEGDGISTQASNAGNASTVTITANAPTATQHGTSQLRLVAPTASALLFDPRYSQDGEKVEATEDNGLPDLPPRPWDLGRKSKTTEDPLPTHRSRIYVPVPTTPDSLVSPERAPHFVPQKAAGYFPWNGKHPEDVLSDVNVKQGYFDKPPNPTEKELNTARVPLYNAFKHKSGVDSLSVLFSLILDKKSQQSLINVPTTFKPPPRVTLTEAKRKSWIADLANADVPLRRLSRTIPQGIRGQLLLDQCLQNRVPLSRAIWFAKCVCANEIRTLKRKGTTPAIAMGTEGKWLREWTVSVEQFLESHLGQAGSPDWRTDIQYAIRISTRLYMESLLDRDHYLDWILRSLAAASLEQLPFWLMISHIYRQDISYYRRRGRKLAETLIEKYELVQKTAGQGAAPLLQRLHHAIRGLLLSRPRNFLMPDKWPEIHSIVQKCLDGKIQQETQILEELNRINERTMGFNRGDFSTKRSPIQEIVELLDTLKPPFDVAKLAVDLTTICSDTDVVISTCIEWACTQFRSSNARIYLFARLLRRWQRAGHEVDNVILNFLSSCREGKTTADPQCLRHLIAQLSRSNSFPTAKYLQWLMVRGLPKAGTVTLDQDTGVGTNSICDFSEFNYFLLDLSLQNTGTHVVHLRNSILARCGFDLSSEEELYQHHIRYMEQQLSQLFIGASSSTPTISEPSFASLPWCVKSRISMWLRAKAVQMAMRDMPGLSTSSGLLSSTRTDCAQFSFIRYILECMDDEPVLADVVGIFCNSQDDAMVASLAATIQAHSEAFQAIGAFEVLQRRLCQIYMAWRSTKPAMPLFTNLLLDLCSAFPVATPTVKSLQQDFVRGDRGRAVAACSPYSDGIAESLQQAGATFVEDFEAILQSEPNMSEQTMNGLFSVLVDRIEKQQKFGDDSLTLFSFCQLLSRLRLCRKGQADQLIQKWLMRLAPFLDDTFGPSLFQNLIGAGCVTFAGFLEALDMTKLQLRKLPSAATLLRRVNIPDKESLSNLALYQTRTRWIEYCRREPQRALEVLIQLGKEDSKAASRIRLVHSLAINPPLTSAHLSDSVITLLIQTVDGLLHPGNTVTDTVDLRALLSGINIFSQRHIQLRLWLMSHARAEEPSDGQSQLVNILSETLERTLRDQDAQQGNVAQWLHTAGPEVANRLRHKVESEFLEALPKFPTGKTSSPLSAVFPSDVQHLSAIVDRAFRVCVKNTSPMPGFMTQLIEKLTQIFKSQNSHAAALSGLPGNSVNVSPAQMVTSSPNASSFEATGGSSAWATLNCLNSILHMVCLQRSAVISAARIGPNTKQGQSEQVQLLVRLALIFTHPTLAAGTAHVNNKQEEERVKNVHDFILDVIATIVDHVGDEVKMMCAKLLKDKVHDVRLQYLFGSVNITGSIQSRDLGQGLQMVKEGRGIIGEWRPRVWEILDNGSGKENETSLGLGLFGARRERLSED</sequence>
<dbReference type="SMART" id="SM01281">
    <property type="entry name" value="Med12"/>
    <property type="match status" value="1"/>
</dbReference>
<keyword evidence="15" id="KW-1185">Reference proteome</keyword>
<dbReference type="VEuPathDB" id="FungiDB:PV06_01392"/>
<evidence type="ECO:0000256" key="6">
    <source>
        <dbReference type="ARBA" id="ARBA00023015"/>
    </source>
</evidence>
<evidence type="ECO:0000313" key="14">
    <source>
        <dbReference type="EMBL" id="KIW48830.1"/>
    </source>
</evidence>
<keyword evidence="5" id="KW-0678">Repressor</keyword>
<proteinExistence type="inferred from homology"/>
<feature type="region of interest" description="Disordered" evidence="12">
    <location>
        <begin position="1"/>
        <end position="77"/>
    </location>
</feature>
<dbReference type="GeneID" id="27353466"/>
<evidence type="ECO:0000256" key="12">
    <source>
        <dbReference type="SAM" id="MobiDB-lite"/>
    </source>
</evidence>
<evidence type="ECO:0000313" key="15">
    <source>
        <dbReference type="Proteomes" id="UP000053342"/>
    </source>
</evidence>
<feature type="compositionally biased region" description="Basic and acidic residues" evidence="12">
    <location>
        <begin position="136"/>
        <end position="149"/>
    </location>
</feature>
<evidence type="ECO:0000256" key="7">
    <source>
        <dbReference type="ARBA" id="ARBA00023159"/>
    </source>
</evidence>
<evidence type="ECO:0000259" key="13">
    <source>
        <dbReference type="SMART" id="SM01281"/>
    </source>
</evidence>
<evidence type="ECO:0000256" key="11">
    <source>
        <dbReference type="ARBA" id="ARBA00032010"/>
    </source>
</evidence>
<comment type="subunit">
    <text evidence="3">Component of the SRB8-11 complex, which itself associates with the Mediator complex.</text>
</comment>
<evidence type="ECO:0000256" key="4">
    <source>
        <dbReference type="ARBA" id="ARBA00019622"/>
    </source>
</evidence>
<dbReference type="STRING" id="215243.A0A0D2E209"/>
<feature type="compositionally biased region" description="Basic and acidic residues" evidence="12">
    <location>
        <begin position="16"/>
        <end position="29"/>
    </location>
</feature>
<protein>
    <recommendedName>
        <fullName evidence="4">Mediator of RNA polymerase II transcription subunit 12</fullName>
    </recommendedName>
    <alternativeName>
        <fullName evidence="11">Mediator complex subunit 12</fullName>
    </alternativeName>
</protein>
<comment type="similarity">
    <text evidence="2">Belongs to the Mediator complex subunit 12 family.</text>
</comment>
<feature type="region of interest" description="Disordered" evidence="12">
    <location>
        <begin position="117"/>
        <end position="154"/>
    </location>
</feature>
<dbReference type="InterPro" id="IPR019035">
    <property type="entry name" value="Mediator_Med12"/>
</dbReference>
<evidence type="ECO:0000256" key="8">
    <source>
        <dbReference type="ARBA" id="ARBA00023163"/>
    </source>
</evidence>
<feature type="compositionally biased region" description="Polar residues" evidence="12">
    <location>
        <begin position="66"/>
        <end position="77"/>
    </location>
</feature>
<keyword evidence="9" id="KW-0539">Nucleus</keyword>
<dbReference type="GO" id="GO:0006357">
    <property type="term" value="P:regulation of transcription by RNA polymerase II"/>
    <property type="evidence" value="ECO:0007669"/>
    <property type="project" value="InterPro"/>
</dbReference>
<feature type="domain" description="Mediator complex subunit Med12" evidence="13">
    <location>
        <begin position="258"/>
        <end position="321"/>
    </location>
</feature>
<comment type="subcellular location">
    <subcellularLocation>
        <location evidence="1">Nucleus</location>
    </subcellularLocation>
</comment>
<dbReference type="PANTHER" id="PTHR46567">
    <property type="entry name" value="MEDIATOR OF RNA POLYMERASE II TRANSCRIPTION SUBUNIT 12"/>
    <property type="match status" value="1"/>
</dbReference>
<evidence type="ECO:0000256" key="2">
    <source>
        <dbReference type="ARBA" id="ARBA00010289"/>
    </source>
</evidence>
<organism evidence="14 15">
    <name type="scientific">Exophiala oligosperma</name>
    <dbReference type="NCBI Taxonomy" id="215243"/>
    <lineage>
        <taxon>Eukaryota</taxon>
        <taxon>Fungi</taxon>
        <taxon>Dikarya</taxon>
        <taxon>Ascomycota</taxon>
        <taxon>Pezizomycotina</taxon>
        <taxon>Eurotiomycetes</taxon>
        <taxon>Chaetothyriomycetidae</taxon>
        <taxon>Chaetothyriales</taxon>
        <taxon>Herpotrichiellaceae</taxon>
        <taxon>Exophiala</taxon>
    </lineage>
</organism>
<reference evidence="14 15" key="1">
    <citation type="submission" date="2015-01" db="EMBL/GenBank/DDBJ databases">
        <title>The Genome Sequence of Exophiala oligosperma CBS72588.</title>
        <authorList>
            <consortium name="The Broad Institute Genomics Platform"/>
            <person name="Cuomo C."/>
            <person name="de Hoog S."/>
            <person name="Gorbushina A."/>
            <person name="Stielow B."/>
            <person name="Teixiera M."/>
            <person name="Abouelleil A."/>
            <person name="Chapman S.B."/>
            <person name="Priest M."/>
            <person name="Young S.K."/>
            <person name="Wortman J."/>
            <person name="Nusbaum C."/>
            <person name="Birren B."/>
        </authorList>
    </citation>
    <scope>NUCLEOTIDE SEQUENCE [LARGE SCALE GENOMIC DNA]</scope>
    <source>
        <strain evidence="14 15">CBS 72588</strain>
    </source>
</reference>
<evidence type="ECO:0000256" key="5">
    <source>
        <dbReference type="ARBA" id="ARBA00022491"/>
    </source>
</evidence>
<dbReference type="Proteomes" id="UP000053342">
    <property type="component" value="Unassembled WGS sequence"/>
</dbReference>
<evidence type="ECO:0000256" key="10">
    <source>
        <dbReference type="ARBA" id="ARBA00025661"/>
    </source>
</evidence>